<proteinExistence type="predicted"/>
<dbReference type="AlphaFoldDB" id="A0A1G5G982"/>
<dbReference type="RefSeq" id="WP_074463182.1">
    <property type="nucleotide sequence ID" value="NZ_FMUR01000019.1"/>
</dbReference>
<feature type="compositionally biased region" description="Low complexity" evidence="1">
    <location>
        <begin position="65"/>
        <end position="76"/>
    </location>
</feature>
<sequence length="331" mass="35745">MFKKRLLPLLFNLVFISGCTPLLNPDIASQSMPQEQVKEDIDKVLADEEPITEASTEATTEEAAGDASAAISASTSETQDAAATAASSASSANAVPHFVQAQNAASEKTAQNNAASTPASTQNTQDTPAQTTSAESAQPAPVQRNLGAVGKAYEKAAKDFNANYNNYKYDLIYSDDDNTPELVIDTGKKVTIYTITNNKARLIVRNQNTAKWKYGTSSFCYVPKKALFFDNNNNCFGCICEDGHVGDGSMLVSYTINNMNIYPKVSEVTPSAGADYPDSSQPASYRNQKDNSVSAEQAQNEILAIFNYDWQKIQGTMDFNALLAKLEEMGV</sequence>
<organism evidence="2 3">
    <name type="scientific">Butyrivibrio hungatei</name>
    <dbReference type="NCBI Taxonomy" id="185008"/>
    <lineage>
        <taxon>Bacteria</taxon>
        <taxon>Bacillati</taxon>
        <taxon>Bacillota</taxon>
        <taxon>Clostridia</taxon>
        <taxon>Lachnospirales</taxon>
        <taxon>Lachnospiraceae</taxon>
        <taxon>Butyrivibrio</taxon>
    </lineage>
</organism>
<dbReference type="PROSITE" id="PS51257">
    <property type="entry name" value="PROKAR_LIPOPROTEIN"/>
    <property type="match status" value="1"/>
</dbReference>
<keyword evidence="3" id="KW-1185">Reference proteome</keyword>
<evidence type="ECO:0000313" key="2">
    <source>
        <dbReference type="EMBL" id="SCY48063.1"/>
    </source>
</evidence>
<accession>A0A1G5G982</accession>
<gene>
    <name evidence="2" type="ORF">SAMN02910451_02773</name>
</gene>
<dbReference type="EMBL" id="FMUR01000019">
    <property type="protein sequence ID" value="SCY48063.1"/>
    <property type="molecule type" value="Genomic_DNA"/>
</dbReference>
<evidence type="ECO:0000256" key="1">
    <source>
        <dbReference type="SAM" id="MobiDB-lite"/>
    </source>
</evidence>
<dbReference type="OrthoDB" id="9899347at2"/>
<reference evidence="3" key="1">
    <citation type="submission" date="2016-10" db="EMBL/GenBank/DDBJ databases">
        <authorList>
            <person name="Varghese N."/>
            <person name="Submissions S."/>
        </authorList>
    </citation>
    <scope>NUCLEOTIDE SEQUENCE [LARGE SCALE GENOMIC DNA]</scope>
    <source>
        <strain evidence="3">XBD2006</strain>
    </source>
</reference>
<feature type="compositionally biased region" description="Polar residues" evidence="1">
    <location>
        <begin position="278"/>
        <end position="292"/>
    </location>
</feature>
<feature type="region of interest" description="Disordered" evidence="1">
    <location>
        <begin position="272"/>
        <end position="292"/>
    </location>
</feature>
<feature type="region of interest" description="Disordered" evidence="1">
    <location>
        <begin position="103"/>
        <end position="142"/>
    </location>
</feature>
<dbReference type="Proteomes" id="UP000183047">
    <property type="component" value="Unassembled WGS sequence"/>
</dbReference>
<feature type="region of interest" description="Disordered" evidence="1">
    <location>
        <begin position="54"/>
        <end position="76"/>
    </location>
</feature>
<name>A0A1G5G982_9FIRM</name>
<evidence type="ECO:0000313" key="3">
    <source>
        <dbReference type="Proteomes" id="UP000183047"/>
    </source>
</evidence>
<feature type="compositionally biased region" description="Polar residues" evidence="1">
    <location>
        <begin position="103"/>
        <end position="136"/>
    </location>
</feature>
<protein>
    <submittedName>
        <fullName evidence="2">Uncharacterized protein</fullName>
    </submittedName>
</protein>